<dbReference type="Pfam" id="PF02535">
    <property type="entry name" value="Zip"/>
    <property type="match status" value="1"/>
</dbReference>
<evidence type="ECO:0000256" key="4">
    <source>
        <dbReference type="ARBA" id="ARBA00022989"/>
    </source>
</evidence>
<dbReference type="GO" id="GO:0005385">
    <property type="term" value="F:zinc ion transmembrane transporter activity"/>
    <property type="evidence" value="ECO:0007669"/>
    <property type="project" value="TreeGrafter"/>
</dbReference>
<dbReference type="PANTHER" id="PTHR12191">
    <property type="entry name" value="SOLUTE CARRIER FAMILY 39"/>
    <property type="match status" value="1"/>
</dbReference>
<evidence type="ECO:0000313" key="9">
    <source>
        <dbReference type="Proteomes" id="UP000812440"/>
    </source>
</evidence>
<dbReference type="GO" id="GO:0071578">
    <property type="term" value="P:zinc ion import across plasma membrane"/>
    <property type="evidence" value="ECO:0007669"/>
    <property type="project" value="TreeGrafter"/>
</dbReference>
<evidence type="ECO:0008006" key="10">
    <source>
        <dbReference type="Google" id="ProtNLM"/>
    </source>
</evidence>
<dbReference type="PANTHER" id="PTHR12191:SF17">
    <property type="entry name" value="ZINC TRANSPORTER ZIP5"/>
    <property type="match status" value="1"/>
</dbReference>
<dbReference type="InterPro" id="IPR003689">
    <property type="entry name" value="ZIP"/>
</dbReference>
<feature type="compositionally biased region" description="Polar residues" evidence="6">
    <location>
        <begin position="99"/>
        <end position="113"/>
    </location>
</feature>
<dbReference type="GO" id="GO:0030003">
    <property type="term" value="P:intracellular monoatomic cation homeostasis"/>
    <property type="evidence" value="ECO:0007669"/>
    <property type="project" value="TreeGrafter"/>
</dbReference>
<evidence type="ECO:0000256" key="6">
    <source>
        <dbReference type="SAM" id="MobiDB-lite"/>
    </source>
</evidence>
<feature type="compositionally biased region" description="Basic and acidic residues" evidence="6">
    <location>
        <begin position="70"/>
        <end position="80"/>
    </location>
</feature>
<feature type="region of interest" description="Disordered" evidence="6">
    <location>
        <begin position="70"/>
        <end position="133"/>
    </location>
</feature>
<feature type="transmembrane region" description="Helical" evidence="7">
    <location>
        <begin position="254"/>
        <end position="276"/>
    </location>
</feature>
<keyword evidence="5 7" id="KW-0472">Membrane</keyword>
<reference evidence="8" key="1">
    <citation type="thesis" date="2020" institute="ProQuest LLC" country="789 East Eisenhower Parkway, Ann Arbor, MI, USA">
        <title>Comparative Genomics and Chromosome Evolution.</title>
        <authorList>
            <person name="Mudd A.B."/>
        </authorList>
    </citation>
    <scope>NUCLEOTIDE SEQUENCE</scope>
    <source>
        <strain evidence="8">Female2</strain>
        <tissue evidence="8">Blood</tissue>
    </source>
</reference>
<feature type="transmembrane region" description="Helical" evidence="7">
    <location>
        <begin position="454"/>
        <end position="476"/>
    </location>
</feature>
<evidence type="ECO:0000313" key="8">
    <source>
        <dbReference type="EMBL" id="KAG8452417.1"/>
    </source>
</evidence>
<dbReference type="AlphaFoldDB" id="A0A8T2KAI7"/>
<evidence type="ECO:0000256" key="3">
    <source>
        <dbReference type="ARBA" id="ARBA00022692"/>
    </source>
</evidence>
<gene>
    <name evidence="8" type="ORF">GDO86_004282</name>
</gene>
<dbReference type="OrthoDB" id="200954at2759"/>
<feature type="transmembrane region" description="Helical" evidence="7">
    <location>
        <begin position="482"/>
        <end position="499"/>
    </location>
</feature>
<comment type="caution">
    <text evidence="8">The sequence shown here is derived from an EMBL/GenBank/DDBJ whole genome shotgun (WGS) entry which is preliminary data.</text>
</comment>
<evidence type="ECO:0000256" key="7">
    <source>
        <dbReference type="SAM" id="Phobius"/>
    </source>
</evidence>
<keyword evidence="3 7" id="KW-0812">Transmembrane</keyword>
<keyword evidence="9" id="KW-1185">Reference proteome</keyword>
<evidence type="ECO:0000256" key="2">
    <source>
        <dbReference type="ARBA" id="ARBA00006939"/>
    </source>
</evidence>
<evidence type="ECO:0000256" key="1">
    <source>
        <dbReference type="ARBA" id="ARBA00004141"/>
    </source>
</evidence>
<name>A0A8T2KAI7_9PIPI</name>
<dbReference type="EMBL" id="JAACNH010000002">
    <property type="protein sequence ID" value="KAG8452417.1"/>
    <property type="molecule type" value="Genomic_DNA"/>
</dbReference>
<organism evidence="8 9">
    <name type="scientific">Hymenochirus boettgeri</name>
    <name type="common">Congo dwarf clawed frog</name>
    <dbReference type="NCBI Taxonomy" id="247094"/>
    <lineage>
        <taxon>Eukaryota</taxon>
        <taxon>Metazoa</taxon>
        <taxon>Chordata</taxon>
        <taxon>Craniata</taxon>
        <taxon>Vertebrata</taxon>
        <taxon>Euteleostomi</taxon>
        <taxon>Amphibia</taxon>
        <taxon>Batrachia</taxon>
        <taxon>Anura</taxon>
        <taxon>Pipoidea</taxon>
        <taxon>Pipidae</taxon>
        <taxon>Pipinae</taxon>
        <taxon>Hymenochirus</taxon>
    </lineage>
</organism>
<evidence type="ECO:0000256" key="5">
    <source>
        <dbReference type="ARBA" id="ARBA00023136"/>
    </source>
</evidence>
<keyword evidence="4 7" id="KW-1133">Transmembrane helix</keyword>
<dbReference type="GO" id="GO:0140410">
    <property type="term" value="F:monoatomic cation:bicarbonate symporter activity"/>
    <property type="evidence" value="ECO:0007669"/>
    <property type="project" value="TreeGrafter"/>
</dbReference>
<feature type="transmembrane region" description="Helical" evidence="7">
    <location>
        <begin position="222"/>
        <end position="247"/>
    </location>
</feature>
<dbReference type="InterPro" id="IPR050799">
    <property type="entry name" value="ZIP_Transporter"/>
</dbReference>
<proteinExistence type="inferred from homology"/>
<feature type="compositionally biased region" description="Polar residues" evidence="6">
    <location>
        <begin position="120"/>
        <end position="133"/>
    </location>
</feature>
<feature type="transmembrane region" description="Helical" evidence="7">
    <location>
        <begin position="296"/>
        <end position="316"/>
    </location>
</feature>
<comment type="subcellular location">
    <subcellularLocation>
        <location evidence="1">Membrane</location>
        <topology evidence="1">Multi-pass membrane protein</topology>
    </subcellularLocation>
</comment>
<feature type="transmembrane region" description="Helical" evidence="7">
    <location>
        <begin position="520"/>
        <end position="540"/>
    </location>
</feature>
<sequence>MEEAEKEQVYYLQQLFHMYGENDTLTYQGLTLLLQNLGLGKVQVVEIEHTKLGHNHVSHLDILDVQENKHTHLHSSREHTQISPTMSSPERLPKDIKSVETSVNTAHPVSSATGLPYSTDIPQNNGKSDSTLSSKHQWATEDILTQVIQLHRSQFSHQHEDCLNVTQLLMNYGLTGISEITPKQFALLCPALLFQIDSRVCIYHNDELTDIKPFSKQALLKALGWGALSVTLISTPSLLTIALVPLLRRPLFRYLLRFLVALAVGTLCGDALLHLLPHAQEDHTNYGGANQSVEPVMKGLSVLGGLYILFLIENLLGLLRKRKLHKTPPKTVVCAHEEGCTTALREFSSSVDDRELCEISRLAEDQNRNGEEAESKTDSHSHSVVGKGFADIVWMVLLGDGIHNLTDGLAIGAAFSAGFSGGLSTTIAVFCHELPHELGDFAVLMQSGVPMRKVLFFSLVSTFLSYLGMIVGTVASQSSAQIIPWIFAVTAGIFLYVALVDMLPQMLHHEAPDLNKATDIIIHSVGFLLGCAIMFCIALFQDKIAFLEE</sequence>
<comment type="similarity">
    <text evidence="2">Belongs to the ZIP transporter (TC 2.A.5) family.</text>
</comment>
<accession>A0A8T2KAI7</accession>
<protein>
    <recommendedName>
        <fullName evidence="10">Solute carrier family 39 member 5</fullName>
    </recommendedName>
</protein>
<dbReference type="Proteomes" id="UP000812440">
    <property type="component" value="Chromosome 2"/>
</dbReference>
<dbReference type="GO" id="GO:0005886">
    <property type="term" value="C:plasma membrane"/>
    <property type="evidence" value="ECO:0007669"/>
    <property type="project" value="TreeGrafter"/>
</dbReference>